<feature type="disulfide bond" evidence="1">
    <location>
        <begin position="65"/>
        <end position="80"/>
    </location>
</feature>
<accession>A0AAD7WEE6</accession>
<dbReference type="PANTHER" id="PTHR47496">
    <property type="entry name" value="CD27"/>
    <property type="match status" value="1"/>
</dbReference>
<dbReference type="SUPFAM" id="SSF57586">
    <property type="entry name" value="TNF receptor-like"/>
    <property type="match status" value="2"/>
</dbReference>
<organism evidence="5 6">
    <name type="scientific">Aldrovandia affinis</name>
    <dbReference type="NCBI Taxonomy" id="143900"/>
    <lineage>
        <taxon>Eukaryota</taxon>
        <taxon>Metazoa</taxon>
        <taxon>Chordata</taxon>
        <taxon>Craniata</taxon>
        <taxon>Vertebrata</taxon>
        <taxon>Euteleostomi</taxon>
        <taxon>Actinopterygii</taxon>
        <taxon>Neopterygii</taxon>
        <taxon>Teleostei</taxon>
        <taxon>Notacanthiformes</taxon>
        <taxon>Halosauridae</taxon>
        <taxon>Aldrovandia</taxon>
    </lineage>
</organism>
<keyword evidence="3" id="KW-0732">Signal</keyword>
<evidence type="ECO:0000256" key="1">
    <source>
        <dbReference type="PROSITE-ProRule" id="PRU00206"/>
    </source>
</evidence>
<keyword evidence="2" id="KW-0472">Membrane</keyword>
<feature type="transmembrane region" description="Helical" evidence="2">
    <location>
        <begin position="160"/>
        <end position="182"/>
    </location>
</feature>
<feature type="chain" id="PRO_5041945762" description="TNFR-Cys domain-containing protein" evidence="3">
    <location>
        <begin position="16"/>
        <end position="228"/>
    </location>
</feature>
<comment type="caution">
    <text evidence="5">The sequence shown here is derived from an EMBL/GenBank/DDBJ whole genome shotgun (WGS) entry which is preliminary data.</text>
</comment>
<feature type="domain" description="TNFR-Cys" evidence="4">
    <location>
        <begin position="64"/>
        <end position="105"/>
    </location>
</feature>
<dbReference type="PROSITE" id="PS50050">
    <property type="entry name" value="TNFR_NGFR_2"/>
    <property type="match status" value="1"/>
</dbReference>
<evidence type="ECO:0000313" key="5">
    <source>
        <dbReference type="EMBL" id="KAJ8392894.1"/>
    </source>
</evidence>
<dbReference type="Gene3D" id="2.10.50.10">
    <property type="entry name" value="Tumor Necrosis Factor Receptor, subunit A, domain 2"/>
    <property type="match status" value="1"/>
</dbReference>
<reference evidence="5" key="1">
    <citation type="journal article" date="2023" name="Science">
        <title>Genome structures resolve the early diversification of teleost fishes.</title>
        <authorList>
            <person name="Parey E."/>
            <person name="Louis A."/>
            <person name="Montfort J."/>
            <person name="Bouchez O."/>
            <person name="Roques C."/>
            <person name="Iampietro C."/>
            <person name="Lluch J."/>
            <person name="Castinel A."/>
            <person name="Donnadieu C."/>
            <person name="Desvignes T."/>
            <person name="Floi Bucao C."/>
            <person name="Jouanno E."/>
            <person name="Wen M."/>
            <person name="Mejri S."/>
            <person name="Dirks R."/>
            <person name="Jansen H."/>
            <person name="Henkel C."/>
            <person name="Chen W.J."/>
            <person name="Zahm M."/>
            <person name="Cabau C."/>
            <person name="Klopp C."/>
            <person name="Thompson A.W."/>
            <person name="Robinson-Rechavi M."/>
            <person name="Braasch I."/>
            <person name="Lecointre G."/>
            <person name="Bobe J."/>
            <person name="Postlethwait J.H."/>
            <person name="Berthelot C."/>
            <person name="Roest Crollius H."/>
            <person name="Guiguen Y."/>
        </authorList>
    </citation>
    <scope>NUCLEOTIDE SEQUENCE</scope>
    <source>
        <strain evidence="5">NC1722</strain>
    </source>
</reference>
<keyword evidence="6" id="KW-1185">Reference proteome</keyword>
<proteinExistence type="predicted"/>
<feature type="repeat" description="TNFR-Cys" evidence="1">
    <location>
        <begin position="64"/>
        <end position="105"/>
    </location>
</feature>
<evidence type="ECO:0000256" key="2">
    <source>
        <dbReference type="SAM" id="Phobius"/>
    </source>
</evidence>
<sequence length="228" mass="25727">MMLFILGAFFTLSSSLLLSVSHSLHCDSETQSPRTVENGQKCMCKPGEYLVGYCSASSQTRCKECMPGFYNNCYNVERSCHQCHDCSMNHLVSKKQCTRFHNSECDCEEGYRCKSEPCLECEKITSPEADKNITTATEVSRVTRREVKNNQRGEEVLPSVWFPSFVFVVCFFTLLICVILASRHKNGILRARQTAKGFLVAKKNNSAQSVYRGGGKRPIQEVCDKLEV</sequence>
<evidence type="ECO:0000256" key="3">
    <source>
        <dbReference type="SAM" id="SignalP"/>
    </source>
</evidence>
<dbReference type="Proteomes" id="UP001221898">
    <property type="component" value="Unassembled WGS sequence"/>
</dbReference>
<dbReference type="CDD" id="cd00185">
    <property type="entry name" value="TNFRSF"/>
    <property type="match status" value="1"/>
</dbReference>
<dbReference type="PANTHER" id="PTHR47496:SF1">
    <property type="entry name" value="CD27 ANTIGEN"/>
    <property type="match status" value="1"/>
</dbReference>
<evidence type="ECO:0000313" key="6">
    <source>
        <dbReference type="Proteomes" id="UP001221898"/>
    </source>
</evidence>
<gene>
    <name evidence="5" type="ORF">AAFF_G00070980</name>
</gene>
<feature type="signal peptide" evidence="3">
    <location>
        <begin position="1"/>
        <end position="15"/>
    </location>
</feature>
<protein>
    <recommendedName>
        <fullName evidence="4">TNFR-Cys domain-containing protein</fullName>
    </recommendedName>
</protein>
<keyword evidence="2" id="KW-0812">Transmembrane</keyword>
<dbReference type="InterPro" id="IPR053126">
    <property type="entry name" value="CD27_receptor"/>
</dbReference>
<dbReference type="InterPro" id="IPR001368">
    <property type="entry name" value="TNFR/NGFR_Cys_rich_reg"/>
</dbReference>
<keyword evidence="2" id="KW-1133">Transmembrane helix</keyword>
<dbReference type="EMBL" id="JAINUG010000142">
    <property type="protein sequence ID" value="KAJ8392894.1"/>
    <property type="molecule type" value="Genomic_DNA"/>
</dbReference>
<evidence type="ECO:0000259" key="4">
    <source>
        <dbReference type="PROSITE" id="PS50050"/>
    </source>
</evidence>
<keyword evidence="1" id="KW-1015">Disulfide bond</keyword>
<dbReference type="GO" id="GO:0009897">
    <property type="term" value="C:external side of plasma membrane"/>
    <property type="evidence" value="ECO:0007669"/>
    <property type="project" value="TreeGrafter"/>
</dbReference>
<dbReference type="GO" id="GO:0043066">
    <property type="term" value="P:negative regulation of apoptotic process"/>
    <property type="evidence" value="ECO:0007669"/>
    <property type="project" value="TreeGrafter"/>
</dbReference>
<comment type="caution">
    <text evidence="1">Lacks conserved residue(s) required for the propagation of feature annotation.</text>
</comment>
<dbReference type="AlphaFoldDB" id="A0AAD7WEE6"/>
<name>A0AAD7WEE6_9TELE</name>